<protein>
    <submittedName>
        <fullName evidence="1">Acyltransferase</fullName>
    </submittedName>
</protein>
<dbReference type="Pfam" id="PF00132">
    <property type="entry name" value="Hexapep"/>
    <property type="match status" value="1"/>
</dbReference>
<reference evidence="1" key="1">
    <citation type="submission" date="2022-05" db="EMBL/GenBank/DDBJ databases">
        <authorList>
            <person name="Park J.-S."/>
        </authorList>
    </citation>
    <scope>NUCLEOTIDE SEQUENCE</scope>
    <source>
        <strain evidence="1">2012CJ34-3</strain>
    </source>
</reference>
<accession>A0ABT0QAZ4</accession>
<keyword evidence="2" id="KW-1185">Reference proteome</keyword>
<comment type="caution">
    <text evidence="1">The sequence shown here is derived from an EMBL/GenBank/DDBJ whole genome shotgun (WGS) entry which is preliminary data.</text>
</comment>
<dbReference type="Proteomes" id="UP001165381">
    <property type="component" value="Unassembled WGS sequence"/>
</dbReference>
<dbReference type="SUPFAM" id="SSF51161">
    <property type="entry name" value="Trimeric LpxA-like enzymes"/>
    <property type="match status" value="1"/>
</dbReference>
<keyword evidence="1" id="KW-0012">Acyltransferase</keyword>
<evidence type="ECO:0000313" key="2">
    <source>
        <dbReference type="Proteomes" id="UP001165381"/>
    </source>
</evidence>
<dbReference type="GO" id="GO:0016746">
    <property type="term" value="F:acyltransferase activity"/>
    <property type="evidence" value="ECO:0007669"/>
    <property type="project" value="UniProtKB-KW"/>
</dbReference>
<dbReference type="InterPro" id="IPR011004">
    <property type="entry name" value="Trimer_LpxA-like_sf"/>
</dbReference>
<dbReference type="InterPro" id="IPR051159">
    <property type="entry name" value="Hexapeptide_acetyltransf"/>
</dbReference>
<dbReference type="EMBL" id="JAMFLZ010000001">
    <property type="protein sequence ID" value="MCL6293419.1"/>
    <property type="molecule type" value="Genomic_DNA"/>
</dbReference>
<dbReference type="RefSeq" id="WP_249971595.1">
    <property type="nucleotide sequence ID" value="NZ_JAMFLZ010000001.1"/>
</dbReference>
<organism evidence="1 2">
    <name type="scientific">Jejuia spongiicola</name>
    <dbReference type="NCBI Taxonomy" id="2942207"/>
    <lineage>
        <taxon>Bacteria</taxon>
        <taxon>Pseudomonadati</taxon>
        <taxon>Bacteroidota</taxon>
        <taxon>Flavobacteriia</taxon>
        <taxon>Flavobacteriales</taxon>
        <taxon>Flavobacteriaceae</taxon>
        <taxon>Jejuia</taxon>
    </lineage>
</organism>
<dbReference type="PANTHER" id="PTHR23416">
    <property type="entry name" value="SIALIC ACID SYNTHASE-RELATED"/>
    <property type="match status" value="1"/>
</dbReference>
<sequence>MALSIHGVEIGDNFMLGDFAIIECTGVLRAPGNKLVIGNDVAINHFCFIGVRGEVLIGNNVIFGPRVTVLSENHNFDDLNIPIKCQGETRFKTVIEDNVWIGANVIIMPGVIIKEGSVIGSGAVVTKDTEVNSVMVGVPAKMIKRRGYGRP</sequence>
<dbReference type="Gene3D" id="2.160.10.10">
    <property type="entry name" value="Hexapeptide repeat proteins"/>
    <property type="match status" value="1"/>
</dbReference>
<gene>
    <name evidence="1" type="ORF">M3P09_00290</name>
</gene>
<evidence type="ECO:0000313" key="1">
    <source>
        <dbReference type="EMBL" id="MCL6293419.1"/>
    </source>
</evidence>
<proteinExistence type="predicted"/>
<name>A0ABT0QAZ4_9FLAO</name>
<keyword evidence="1" id="KW-0808">Transferase</keyword>
<dbReference type="CDD" id="cd04647">
    <property type="entry name" value="LbH_MAT_like"/>
    <property type="match status" value="1"/>
</dbReference>
<dbReference type="InterPro" id="IPR001451">
    <property type="entry name" value="Hexapep"/>
</dbReference>